<dbReference type="GO" id="GO:0045842">
    <property type="term" value="P:positive regulation of mitotic metaphase/anaphase transition"/>
    <property type="evidence" value="ECO:0007669"/>
    <property type="project" value="TreeGrafter"/>
</dbReference>
<dbReference type="PANTHER" id="PTHR12558">
    <property type="entry name" value="CELL DIVISION CYCLE 16,23,27"/>
    <property type="match status" value="1"/>
</dbReference>
<evidence type="ECO:0000256" key="7">
    <source>
        <dbReference type="PROSITE-ProRule" id="PRU00339"/>
    </source>
</evidence>
<dbReference type="RefSeq" id="XP_025361512.1">
    <property type="nucleotide sequence ID" value="XM_025508344.1"/>
</dbReference>
<accession>A0A316UNR0</accession>
<dbReference type="OrthoDB" id="10262026at2759"/>
<dbReference type="InterPro" id="IPR007192">
    <property type="entry name" value="APC8"/>
</dbReference>
<evidence type="ECO:0000256" key="1">
    <source>
        <dbReference type="ARBA" id="ARBA00022618"/>
    </source>
</evidence>
<feature type="region of interest" description="Disordered" evidence="8">
    <location>
        <begin position="71"/>
        <end position="234"/>
    </location>
</feature>
<gene>
    <name evidence="10" type="ORF">BDZ90DRAFT_261153</name>
</gene>
<dbReference type="EMBL" id="KZ819670">
    <property type="protein sequence ID" value="PWN26900.1"/>
    <property type="molecule type" value="Genomic_DNA"/>
</dbReference>
<keyword evidence="2" id="KW-0677">Repeat</keyword>
<feature type="repeat" description="TPR" evidence="7">
    <location>
        <begin position="564"/>
        <end position="597"/>
    </location>
</feature>
<feature type="compositionally biased region" description="Polar residues" evidence="8">
    <location>
        <begin position="123"/>
        <end position="140"/>
    </location>
</feature>
<feature type="compositionally biased region" description="Low complexity" evidence="8">
    <location>
        <begin position="222"/>
        <end position="232"/>
    </location>
</feature>
<dbReference type="PANTHER" id="PTHR12558:SF10">
    <property type="entry name" value="CELL DIVISION CYCLE PROTEIN 23 HOMOLOG"/>
    <property type="match status" value="1"/>
</dbReference>
<keyword evidence="6" id="KW-0131">Cell cycle</keyword>
<dbReference type="GO" id="GO:0051301">
    <property type="term" value="P:cell division"/>
    <property type="evidence" value="ECO:0007669"/>
    <property type="project" value="UniProtKB-KW"/>
</dbReference>
<reference evidence="10 11" key="1">
    <citation type="journal article" date="2018" name="Mol. Biol. Evol.">
        <title>Broad Genomic Sampling Reveals a Smut Pathogenic Ancestry of the Fungal Clade Ustilaginomycotina.</title>
        <authorList>
            <person name="Kijpornyongpan T."/>
            <person name="Mondo S.J."/>
            <person name="Barry K."/>
            <person name="Sandor L."/>
            <person name="Lee J."/>
            <person name="Lipzen A."/>
            <person name="Pangilinan J."/>
            <person name="LaButti K."/>
            <person name="Hainaut M."/>
            <person name="Henrissat B."/>
            <person name="Grigoriev I.V."/>
            <person name="Spatafora J.W."/>
            <person name="Aime M.C."/>
        </authorList>
    </citation>
    <scope>NUCLEOTIDE SEQUENCE [LARGE SCALE GENOMIC DNA]</scope>
    <source>
        <strain evidence="10 11">MCA 5214</strain>
    </source>
</reference>
<dbReference type="GO" id="GO:0005680">
    <property type="term" value="C:anaphase-promoting complex"/>
    <property type="evidence" value="ECO:0007669"/>
    <property type="project" value="InterPro"/>
</dbReference>
<dbReference type="Pfam" id="PF04049">
    <property type="entry name" value="ANAPC8"/>
    <property type="match status" value="1"/>
</dbReference>
<evidence type="ECO:0000313" key="11">
    <source>
        <dbReference type="Proteomes" id="UP000245884"/>
    </source>
</evidence>
<name>A0A316UNR0_9BASI</name>
<evidence type="ECO:0000256" key="2">
    <source>
        <dbReference type="ARBA" id="ARBA00022737"/>
    </source>
</evidence>
<feature type="compositionally biased region" description="Polar residues" evidence="8">
    <location>
        <begin position="151"/>
        <end position="166"/>
    </location>
</feature>
<feature type="region of interest" description="Disordered" evidence="8">
    <location>
        <begin position="1"/>
        <end position="20"/>
    </location>
</feature>
<keyword evidence="5 7" id="KW-0802">TPR repeat</keyword>
<evidence type="ECO:0000259" key="9">
    <source>
        <dbReference type="Pfam" id="PF04049"/>
    </source>
</evidence>
<dbReference type="AlphaFoldDB" id="A0A316UNR0"/>
<feature type="compositionally biased region" description="Basic and acidic residues" evidence="8">
    <location>
        <begin position="188"/>
        <end position="212"/>
    </location>
</feature>
<evidence type="ECO:0000256" key="5">
    <source>
        <dbReference type="ARBA" id="ARBA00022803"/>
    </source>
</evidence>
<dbReference type="PROSITE" id="PS50005">
    <property type="entry name" value="TPR"/>
    <property type="match status" value="2"/>
</dbReference>
<dbReference type="Proteomes" id="UP000245884">
    <property type="component" value="Unassembled WGS sequence"/>
</dbReference>
<dbReference type="InterPro" id="IPR011990">
    <property type="entry name" value="TPR-like_helical_dom_sf"/>
</dbReference>
<keyword evidence="4" id="KW-0833">Ubl conjugation pathway</keyword>
<feature type="repeat" description="TPR" evidence="7">
    <location>
        <begin position="466"/>
        <end position="499"/>
    </location>
</feature>
<evidence type="ECO:0000256" key="8">
    <source>
        <dbReference type="SAM" id="MobiDB-lite"/>
    </source>
</evidence>
<keyword evidence="11" id="KW-1185">Reference proteome</keyword>
<keyword evidence="3" id="KW-0498">Mitosis</keyword>
<evidence type="ECO:0000313" key="10">
    <source>
        <dbReference type="EMBL" id="PWN26900.1"/>
    </source>
</evidence>
<dbReference type="STRING" id="1569628.A0A316UNR0"/>
<feature type="region of interest" description="Disordered" evidence="8">
    <location>
        <begin position="774"/>
        <end position="797"/>
    </location>
</feature>
<evidence type="ECO:0000256" key="6">
    <source>
        <dbReference type="ARBA" id="ARBA00023306"/>
    </source>
</evidence>
<organism evidence="10 11">
    <name type="scientific">Jaminaea rosea</name>
    <dbReference type="NCBI Taxonomy" id="1569628"/>
    <lineage>
        <taxon>Eukaryota</taxon>
        <taxon>Fungi</taxon>
        <taxon>Dikarya</taxon>
        <taxon>Basidiomycota</taxon>
        <taxon>Ustilaginomycotina</taxon>
        <taxon>Exobasidiomycetes</taxon>
        <taxon>Microstromatales</taxon>
        <taxon>Microstromatales incertae sedis</taxon>
        <taxon>Jaminaea</taxon>
    </lineage>
</organism>
<dbReference type="GeneID" id="37030167"/>
<evidence type="ECO:0000256" key="4">
    <source>
        <dbReference type="ARBA" id="ARBA00022786"/>
    </source>
</evidence>
<proteinExistence type="predicted"/>
<protein>
    <submittedName>
        <fullName evidence="10">TPR-like protein</fullName>
    </submittedName>
</protein>
<dbReference type="SMART" id="SM00028">
    <property type="entry name" value="TPR"/>
    <property type="match status" value="6"/>
</dbReference>
<feature type="compositionally biased region" description="Polar residues" evidence="8">
    <location>
        <begin position="71"/>
        <end position="81"/>
    </location>
</feature>
<feature type="domain" description="Cdc23" evidence="9">
    <location>
        <begin position="269"/>
        <end position="470"/>
    </location>
</feature>
<dbReference type="GO" id="GO:0016567">
    <property type="term" value="P:protein ubiquitination"/>
    <property type="evidence" value="ECO:0007669"/>
    <property type="project" value="TreeGrafter"/>
</dbReference>
<dbReference type="SUPFAM" id="SSF48452">
    <property type="entry name" value="TPR-like"/>
    <property type="match status" value="1"/>
</dbReference>
<feature type="compositionally biased region" description="Low complexity" evidence="8">
    <location>
        <begin position="82"/>
        <end position="102"/>
    </location>
</feature>
<evidence type="ECO:0000256" key="3">
    <source>
        <dbReference type="ARBA" id="ARBA00022776"/>
    </source>
</evidence>
<dbReference type="GO" id="GO:0031145">
    <property type="term" value="P:anaphase-promoting complex-dependent catabolic process"/>
    <property type="evidence" value="ECO:0007669"/>
    <property type="project" value="TreeGrafter"/>
</dbReference>
<sequence>MNAPSPPSPSQRQEHRQWQDVDPVYARNSLVIAARHLSLRGLDNAAHWALDLANSMPPTASTSAQSWFYDQASRGGSSRGQPTAAATPARRTPSSSSSSSSSYPMQSTPFLGVVPPPSSSSSLVGTANSSPQRPSQQAHAGSTLGLVDAGTPSQSNQYHPDLSTSGRFPAPFRHPPSPLANLSASADDDGRQDKTFERGESSRGEDETREGQEREEDERMGEPSSSASSPRSAHVRFASEGVAGTSFPPVEEGGEEMQDGMGGYGGLDEDSVAYDLALTSFRTGQLDRAVSTLNRSKERLQSRMRGHSRRKESARSTFLRCYAAMLIVERDAESEAGSQTSARLAALLKDLIYLPDPTPTNQVDTSLLLLLRSILLRKLKRRIEALDCVIRSLLLLPYNWTAWLELHALVEPGEVEEIAQLLPKSFMTGFWREYTERQGLSGRGRGPTGLGADRVEVLMGIFPESAYLWTALGSTRYVQQEFTSAIEAFEYALELDPYRAEGLADYSNALFLLERSEELSELAHRVSKWGSSHPEVGNHFYYQSDHVRAISSFKRATLLDPGCVAAYILLGHAFIEVKNAGAASDMYRRAISVNPRDYRPWHGLGKVYELLEGWSFAVHYYLKAAAIAPYTGIVWQSLAAVYGRMGRRSDAVGAHARHLSCVHEGDAEAQLDCIAAILNLLSGDEADEEAATHWHRRAVALLLAAADGDEGNDSVATGRWAESFVRAAKAVAGLPQAFSPPSRDALLVSADPPPTDRLENTALAHEYLKRVVAAPPASNETMDSAGDEEEKRSGERWRHEAEELIKWLNAVVGGG</sequence>
<keyword evidence="1" id="KW-0132">Cell division</keyword>
<dbReference type="Pfam" id="PF13181">
    <property type="entry name" value="TPR_8"/>
    <property type="match status" value="1"/>
</dbReference>
<dbReference type="Gene3D" id="1.25.40.10">
    <property type="entry name" value="Tetratricopeptide repeat domain"/>
    <property type="match status" value="2"/>
</dbReference>
<dbReference type="InterPro" id="IPR019734">
    <property type="entry name" value="TPR_rpt"/>
</dbReference>